<dbReference type="InterPro" id="IPR044136">
    <property type="entry name" value="Lys-tRNA-ligase_II_N"/>
</dbReference>
<dbReference type="InterPro" id="IPR012340">
    <property type="entry name" value="NA-bd_OB-fold"/>
</dbReference>
<keyword evidence="5 11" id="KW-0479">Metal-binding</keyword>
<dbReference type="FunFam" id="3.30.930.10:FF:000238">
    <property type="entry name" value="Lysine--tRNA ligase"/>
    <property type="match status" value="1"/>
</dbReference>
<keyword evidence="4 11" id="KW-0436">Ligase</keyword>
<dbReference type="PROSITE" id="PS50862">
    <property type="entry name" value="AA_TRNA_LIGASE_II"/>
    <property type="match status" value="1"/>
</dbReference>
<dbReference type="GO" id="GO:0005829">
    <property type="term" value="C:cytosol"/>
    <property type="evidence" value="ECO:0007669"/>
    <property type="project" value="TreeGrafter"/>
</dbReference>
<keyword evidence="3 11" id="KW-0963">Cytoplasm</keyword>
<sequence length="524" mass="58685">MSETERPAGDAEELNFVLRARREKLAALEARGIEPFAYSYDRTHETTQAIAAFTAIEEDARAVGADQPNDVPPPEPEGPVVRLAGRLVSWRSQGKTAFAHLADAAGRLQCYFRKDVLGDEQFDVLKSLVDIGDVVGIEGPCFRTRAGEVTVRAEKVQLLAKSLRPLPFGKEQVVDGQTVRYSGFSDPEQRYRQRYADLAVHPEIRQKFVARTRMISAVRGYLDGLGYLEVETPVLQPLYGGAAARPFTTHHNALDMPLYLRIADELYLKRLIVGGFDRVYEIGHDFRNEGIDRTHNPEFTMLEFYEAYADYTVMMDRVERLLVTVADAIRAVPGMATHVPALTPPFPRIEWVGSLNRGFGGDVMSMDDAALRNAAERVGVEKVGTLSRPKVLDEMFQALVERKIDTPTFVIDYPVELSPLAKPKRGAPGLTERFELFAKGRELANAFSELNDPIDQRRRFEAQARLKAAGDEEAVEVDEDYLRAMEYGMPPTGGVGIGMDRLFMYLTDTAHIRDAILFPLMRPE</sequence>
<keyword evidence="11 12" id="KW-0460">Magnesium</keyword>
<dbReference type="PANTHER" id="PTHR42918:SF15">
    <property type="entry name" value="LYSINE--TRNA LIGASE, CHLOROPLASTIC_MITOCHONDRIAL"/>
    <property type="match status" value="1"/>
</dbReference>
<dbReference type="GO" id="GO:0005524">
    <property type="term" value="F:ATP binding"/>
    <property type="evidence" value="ECO:0007669"/>
    <property type="project" value="UniProtKB-UniRule"/>
</dbReference>
<dbReference type="PRINTS" id="PR00982">
    <property type="entry name" value="TRNASYNTHLYS"/>
</dbReference>
<feature type="binding site" evidence="11">
    <location>
        <position position="442"/>
    </location>
    <ligand>
        <name>Mg(2+)</name>
        <dbReference type="ChEBI" id="CHEBI:18420"/>
        <label>1</label>
    </ligand>
</feature>
<comment type="catalytic activity">
    <reaction evidence="10 11 12">
        <text>tRNA(Lys) + L-lysine + ATP = L-lysyl-tRNA(Lys) + AMP + diphosphate</text>
        <dbReference type="Rhea" id="RHEA:20792"/>
        <dbReference type="Rhea" id="RHEA-COMP:9696"/>
        <dbReference type="Rhea" id="RHEA-COMP:9697"/>
        <dbReference type="ChEBI" id="CHEBI:30616"/>
        <dbReference type="ChEBI" id="CHEBI:32551"/>
        <dbReference type="ChEBI" id="CHEBI:33019"/>
        <dbReference type="ChEBI" id="CHEBI:78442"/>
        <dbReference type="ChEBI" id="CHEBI:78529"/>
        <dbReference type="ChEBI" id="CHEBI:456215"/>
        <dbReference type="EC" id="6.1.1.6"/>
    </reaction>
</comment>
<dbReference type="InterPro" id="IPR045864">
    <property type="entry name" value="aa-tRNA-synth_II/BPL/LPL"/>
</dbReference>
<keyword evidence="6 11" id="KW-0547">Nucleotide-binding</keyword>
<dbReference type="AlphaFoldDB" id="A0AA37QCE7"/>
<dbReference type="GO" id="GO:0006430">
    <property type="term" value="P:lysyl-tRNA aminoacylation"/>
    <property type="evidence" value="ECO:0007669"/>
    <property type="project" value="UniProtKB-UniRule"/>
</dbReference>
<dbReference type="SUPFAM" id="SSF55681">
    <property type="entry name" value="Class II aaRS and biotin synthetases"/>
    <property type="match status" value="1"/>
</dbReference>
<feature type="binding site" evidence="11">
    <location>
        <position position="435"/>
    </location>
    <ligand>
        <name>Mg(2+)</name>
        <dbReference type="ChEBI" id="CHEBI:18420"/>
        <label>1</label>
    </ligand>
</feature>
<organism evidence="14 15">
    <name type="scientific">Roseisolibacter agri</name>
    <dbReference type="NCBI Taxonomy" id="2014610"/>
    <lineage>
        <taxon>Bacteria</taxon>
        <taxon>Pseudomonadati</taxon>
        <taxon>Gemmatimonadota</taxon>
        <taxon>Gemmatimonadia</taxon>
        <taxon>Gemmatimonadales</taxon>
        <taxon>Gemmatimonadaceae</taxon>
        <taxon>Roseisolibacter</taxon>
    </lineage>
</organism>
<dbReference type="RefSeq" id="WP_284351628.1">
    <property type="nucleotide sequence ID" value="NZ_BRXS01000006.1"/>
</dbReference>
<dbReference type="GO" id="GO:0000049">
    <property type="term" value="F:tRNA binding"/>
    <property type="evidence" value="ECO:0007669"/>
    <property type="project" value="TreeGrafter"/>
</dbReference>
<protein>
    <recommendedName>
        <fullName evidence="11">Lysine--tRNA ligase</fullName>
        <ecNumber evidence="11">6.1.1.6</ecNumber>
    </recommendedName>
    <alternativeName>
        <fullName evidence="11">Lysyl-tRNA synthetase</fullName>
        <shortName evidence="11">LysRS</shortName>
    </alternativeName>
</protein>
<evidence type="ECO:0000256" key="2">
    <source>
        <dbReference type="ARBA" id="ARBA00008226"/>
    </source>
</evidence>
<accession>A0AA37QCE7</accession>
<keyword evidence="7 11" id="KW-0067">ATP-binding</keyword>
<dbReference type="SUPFAM" id="SSF50249">
    <property type="entry name" value="Nucleic acid-binding proteins"/>
    <property type="match status" value="1"/>
</dbReference>
<evidence type="ECO:0000256" key="8">
    <source>
        <dbReference type="ARBA" id="ARBA00022917"/>
    </source>
</evidence>
<comment type="cofactor">
    <cofactor evidence="11 12">
        <name>Mg(2+)</name>
        <dbReference type="ChEBI" id="CHEBI:18420"/>
    </cofactor>
    <text evidence="11 12">Binds 3 Mg(2+) ions per subunit.</text>
</comment>
<dbReference type="CDD" id="cd00775">
    <property type="entry name" value="LysRS_core"/>
    <property type="match status" value="1"/>
</dbReference>
<comment type="caution">
    <text evidence="14">The sequence shown here is derived from an EMBL/GenBank/DDBJ whole genome shotgun (WGS) entry which is preliminary data.</text>
</comment>
<dbReference type="NCBIfam" id="NF001756">
    <property type="entry name" value="PRK00484.1"/>
    <property type="match status" value="1"/>
</dbReference>
<dbReference type="InterPro" id="IPR004365">
    <property type="entry name" value="NA-bd_OB_tRNA"/>
</dbReference>
<dbReference type="GO" id="GO:0004824">
    <property type="term" value="F:lysine-tRNA ligase activity"/>
    <property type="evidence" value="ECO:0007669"/>
    <property type="project" value="UniProtKB-UniRule"/>
</dbReference>
<evidence type="ECO:0000313" key="15">
    <source>
        <dbReference type="Proteomes" id="UP001161325"/>
    </source>
</evidence>
<evidence type="ECO:0000313" key="14">
    <source>
        <dbReference type="EMBL" id="GLC27181.1"/>
    </source>
</evidence>
<proteinExistence type="inferred from homology"/>
<evidence type="ECO:0000256" key="1">
    <source>
        <dbReference type="ARBA" id="ARBA00004496"/>
    </source>
</evidence>
<dbReference type="InterPro" id="IPR002313">
    <property type="entry name" value="Lys-tRNA-ligase_II"/>
</dbReference>
<dbReference type="CDD" id="cd04322">
    <property type="entry name" value="LysRS_N"/>
    <property type="match status" value="1"/>
</dbReference>
<keyword evidence="9 11" id="KW-0030">Aminoacyl-tRNA synthetase</keyword>
<comment type="subunit">
    <text evidence="11">Homodimer.</text>
</comment>
<reference evidence="14" key="1">
    <citation type="submission" date="2022-08" db="EMBL/GenBank/DDBJ databases">
        <title>Draft genome sequencing of Roseisolibacter agri AW1220.</title>
        <authorList>
            <person name="Tobiishi Y."/>
            <person name="Tonouchi A."/>
        </authorList>
    </citation>
    <scope>NUCLEOTIDE SEQUENCE</scope>
    <source>
        <strain evidence="14">AW1220</strain>
    </source>
</reference>
<evidence type="ECO:0000256" key="9">
    <source>
        <dbReference type="ARBA" id="ARBA00023146"/>
    </source>
</evidence>
<name>A0AA37QCE7_9BACT</name>
<dbReference type="EMBL" id="BRXS01000006">
    <property type="protein sequence ID" value="GLC27181.1"/>
    <property type="molecule type" value="Genomic_DNA"/>
</dbReference>
<comment type="similarity">
    <text evidence="2 11">Belongs to the class-II aminoacyl-tRNA synthetase family.</text>
</comment>
<dbReference type="Gene3D" id="2.40.50.140">
    <property type="entry name" value="Nucleic acid-binding proteins"/>
    <property type="match status" value="1"/>
</dbReference>
<gene>
    <name evidence="11 14" type="primary">lysS</name>
    <name evidence="14" type="ORF">rosag_36940</name>
</gene>
<dbReference type="Pfam" id="PF00152">
    <property type="entry name" value="tRNA-synt_2"/>
    <property type="match status" value="1"/>
</dbReference>
<keyword evidence="8 11" id="KW-0648">Protein biosynthesis</keyword>
<evidence type="ECO:0000256" key="7">
    <source>
        <dbReference type="ARBA" id="ARBA00022840"/>
    </source>
</evidence>
<feature type="domain" description="Aminoacyl-transfer RNA synthetases class-II family profile" evidence="13">
    <location>
        <begin position="208"/>
        <end position="523"/>
    </location>
</feature>
<dbReference type="FunFam" id="2.40.50.140:FF:000024">
    <property type="entry name" value="Lysine--tRNA ligase"/>
    <property type="match status" value="1"/>
</dbReference>
<dbReference type="InterPro" id="IPR006195">
    <property type="entry name" value="aa-tRNA-synth_II"/>
</dbReference>
<dbReference type="NCBIfam" id="TIGR00499">
    <property type="entry name" value="lysS_bact"/>
    <property type="match status" value="1"/>
</dbReference>
<evidence type="ECO:0000256" key="11">
    <source>
        <dbReference type="HAMAP-Rule" id="MF_00252"/>
    </source>
</evidence>
<evidence type="ECO:0000256" key="6">
    <source>
        <dbReference type="ARBA" id="ARBA00022741"/>
    </source>
</evidence>
<dbReference type="PANTHER" id="PTHR42918">
    <property type="entry name" value="LYSYL-TRNA SYNTHETASE"/>
    <property type="match status" value="1"/>
</dbReference>
<evidence type="ECO:0000256" key="12">
    <source>
        <dbReference type="RuleBase" id="RU000336"/>
    </source>
</evidence>
<evidence type="ECO:0000256" key="4">
    <source>
        <dbReference type="ARBA" id="ARBA00022598"/>
    </source>
</evidence>
<feature type="binding site" evidence="11">
    <location>
        <position position="442"/>
    </location>
    <ligand>
        <name>Mg(2+)</name>
        <dbReference type="ChEBI" id="CHEBI:18420"/>
        <label>2</label>
    </ligand>
</feature>
<comment type="subcellular location">
    <subcellularLocation>
        <location evidence="1 11">Cytoplasm</location>
    </subcellularLocation>
</comment>
<evidence type="ECO:0000259" key="13">
    <source>
        <dbReference type="PROSITE" id="PS50862"/>
    </source>
</evidence>
<dbReference type="Pfam" id="PF01336">
    <property type="entry name" value="tRNA_anti-codon"/>
    <property type="match status" value="1"/>
</dbReference>
<dbReference type="HAMAP" id="MF_00252">
    <property type="entry name" value="Lys_tRNA_synth_class2"/>
    <property type="match status" value="1"/>
</dbReference>
<evidence type="ECO:0000256" key="10">
    <source>
        <dbReference type="ARBA" id="ARBA00048573"/>
    </source>
</evidence>
<evidence type="ECO:0000256" key="3">
    <source>
        <dbReference type="ARBA" id="ARBA00022490"/>
    </source>
</evidence>
<dbReference type="GO" id="GO:0000287">
    <property type="term" value="F:magnesium ion binding"/>
    <property type="evidence" value="ECO:0007669"/>
    <property type="project" value="UniProtKB-UniRule"/>
</dbReference>
<dbReference type="InterPro" id="IPR018149">
    <property type="entry name" value="Lys-tRNA-synth_II_C"/>
</dbReference>
<dbReference type="EC" id="6.1.1.6" evidence="11"/>
<dbReference type="Proteomes" id="UP001161325">
    <property type="component" value="Unassembled WGS sequence"/>
</dbReference>
<keyword evidence="15" id="KW-1185">Reference proteome</keyword>
<dbReference type="InterPro" id="IPR004364">
    <property type="entry name" value="Aa-tRNA-synt_II"/>
</dbReference>
<evidence type="ECO:0000256" key="5">
    <source>
        <dbReference type="ARBA" id="ARBA00022723"/>
    </source>
</evidence>
<dbReference type="Gene3D" id="3.30.930.10">
    <property type="entry name" value="Bira Bifunctional Protein, Domain 2"/>
    <property type="match status" value="1"/>
</dbReference>